<keyword evidence="2 5" id="KW-0808">Transferase</keyword>
<proteinExistence type="inferred from homology"/>
<evidence type="ECO:0000313" key="9">
    <source>
        <dbReference type="EMBL" id="CAE0710467.1"/>
    </source>
</evidence>
<dbReference type="PROSITE" id="PS50890">
    <property type="entry name" value="PUA"/>
    <property type="match status" value="1"/>
</dbReference>
<reference evidence="10" key="1">
    <citation type="submission" date="2021-01" db="EMBL/GenBank/DDBJ databases">
        <authorList>
            <person name="Corre E."/>
            <person name="Pelletier E."/>
            <person name="Niang G."/>
            <person name="Scheremetjew M."/>
            <person name="Finn R."/>
            <person name="Kale V."/>
            <person name="Holt S."/>
            <person name="Cochrane G."/>
            <person name="Meng A."/>
            <person name="Brown T."/>
            <person name="Cohen L."/>
        </authorList>
    </citation>
    <scope>NUCLEOTIDE SEQUENCE</scope>
    <source>
        <strain evidence="10">10249 10 AB</strain>
    </source>
</reference>
<organism evidence="10">
    <name type="scientific">Pseudo-nitzschia australis</name>
    <dbReference type="NCBI Taxonomy" id="44445"/>
    <lineage>
        <taxon>Eukaryota</taxon>
        <taxon>Sar</taxon>
        <taxon>Stramenopiles</taxon>
        <taxon>Ochrophyta</taxon>
        <taxon>Bacillariophyta</taxon>
        <taxon>Bacillariophyceae</taxon>
        <taxon>Bacillariophycidae</taxon>
        <taxon>Bacillariales</taxon>
        <taxon>Bacillariaceae</taxon>
        <taxon>Pseudo-nitzschia</taxon>
    </lineage>
</organism>
<evidence type="ECO:0000256" key="6">
    <source>
        <dbReference type="SAM" id="MobiDB-lite"/>
    </source>
</evidence>
<evidence type="ECO:0000256" key="2">
    <source>
        <dbReference type="ARBA" id="ARBA00022679"/>
    </source>
</evidence>
<dbReference type="InterPro" id="IPR029063">
    <property type="entry name" value="SAM-dependent_MTases_sf"/>
</dbReference>
<feature type="binding site" evidence="5">
    <location>
        <position position="413"/>
    </location>
    <ligand>
        <name>S-adenosyl-L-methionine</name>
        <dbReference type="ChEBI" id="CHEBI:59789"/>
    </ligand>
</feature>
<dbReference type="Pfam" id="PF01189">
    <property type="entry name" value="Methyltr_RsmB-F"/>
    <property type="match status" value="1"/>
</dbReference>
<feature type="region of interest" description="Disordered" evidence="6">
    <location>
        <begin position="121"/>
        <end position="164"/>
    </location>
</feature>
<protein>
    <recommendedName>
        <fullName evidence="7">SAM-dependent MTase RsmB/NOP-type domain-containing protein</fullName>
    </recommendedName>
</protein>
<accession>A0A6U9WBJ8</accession>
<dbReference type="CDD" id="cd21150">
    <property type="entry name" value="PUA_NSun6-like"/>
    <property type="match status" value="1"/>
</dbReference>
<keyword evidence="1 5" id="KW-0489">Methyltransferase</keyword>
<dbReference type="GO" id="GO:0003723">
    <property type="term" value="F:RNA binding"/>
    <property type="evidence" value="ECO:0007669"/>
    <property type="project" value="UniProtKB-UniRule"/>
</dbReference>
<gene>
    <name evidence="8" type="ORF">PAUS00366_LOCUS3193</name>
    <name evidence="9" type="ORF">PAUS00366_LOCUS3194</name>
    <name evidence="10" type="ORF">PAUS00366_LOCUS3198</name>
</gene>
<dbReference type="Gene3D" id="3.40.50.150">
    <property type="entry name" value="Vaccinia Virus protein VP39"/>
    <property type="match status" value="1"/>
</dbReference>
<evidence type="ECO:0000259" key="7">
    <source>
        <dbReference type="PROSITE" id="PS51686"/>
    </source>
</evidence>
<dbReference type="GO" id="GO:0008173">
    <property type="term" value="F:RNA methyltransferase activity"/>
    <property type="evidence" value="ECO:0007669"/>
    <property type="project" value="InterPro"/>
</dbReference>
<name>A0A6U9WBJ8_9STRA</name>
<dbReference type="InterPro" id="IPR001678">
    <property type="entry name" value="MeTrfase_RsmB-F_NOP2_dom"/>
</dbReference>
<evidence type="ECO:0000256" key="4">
    <source>
        <dbReference type="ARBA" id="ARBA00022884"/>
    </source>
</evidence>
<feature type="binding site" evidence="5">
    <location>
        <position position="365"/>
    </location>
    <ligand>
        <name>S-adenosyl-L-methionine</name>
        <dbReference type="ChEBI" id="CHEBI:59789"/>
    </ligand>
</feature>
<dbReference type="PROSITE" id="PS51686">
    <property type="entry name" value="SAM_MT_RSMB_NOP"/>
    <property type="match status" value="1"/>
</dbReference>
<dbReference type="PRINTS" id="PR02008">
    <property type="entry name" value="RCMTFAMILY"/>
</dbReference>
<keyword evidence="4 5" id="KW-0694">RNA-binding</keyword>
<feature type="binding site" evidence="5">
    <location>
        <begin position="314"/>
        <end position="320"/>
    </location>
    <ligand>
        <name>S-adenosyl-L-methionine</name>
        <dbReference type="ChEBI" id="CHEBI:59789"/>
    </ligand>
</feature>
<dbReference type="Gene3D" id="2.30.130.10">
    <property type="entry name" value="PUA domain"/>
    <property type="match status" value="1"/>
</dbReference>
<dbReference type="EMBL" id="HBIX01004089">
    <property type="protein sequence ID" value="CAE0710471.1"/>
    <property type="molecule type" value="Transcribed_RNA"/>
</dbReference>
<dbReference type="GO" id="GO:0001510">
    <property type="term" value="P:RNA methylation"/>
    <property type="evidence" value="ECO:0007669"/>
    <property type="project" value="InterPro"/>
</dbReference>
<evidence type="ECO:0000256" key="1">
    <source>
        <dbReference type="ARBA" id="ARBA00022603"/>
    </source>
</evidence>
<dbReference type="PANTHER" id="PTHR22807:SF34">
    <property type="entry name" value="TRNA (CYTOSINE(72)-C(5))-METHYLTRANSFERASE NSUN6"/>
    <property type="match status" value="1"/>
</dbReference>
<dbReference type="InterPro" id="IPR002478">
    <property type="entry name" value="PUA"/>
</dbReference>
<dbReference type="AlphaFoldDB" id="A0A6U9WBJ8"/>
<feature type="active site" description="Nucleophile" evidence="5">
    <location>
        <position position="464"/>
    </location>
</feature>
<comment type="similarity">
    <text evidence="5">Belongs to the class I-like SAM-binding methyltransferase superfamily. RsmB/NOP family.</text>
</comment>
<dbReference type="Pfam" id="PF01472">
    <property type="entry name" value="PUA"/>
    <property type="match status" value="1"/>
</dbReference>
<dbReference type="PANTHER" id="PTHR22807">
    <property type="entry name" value="NOP2 YEAST -RELATED NOL1/NOP2/FMU SUN DOMAIN-CONTAINING"/>
    <property type="match status" value="1"/>
</dbReference>
<dbReference type="InterPro" id="IPR036974">
    <property type="entry name" value="PUA_sf"/>
</dbReference>
<evidence type="ECO:0000313" key="10">
    <source>
        <dbReference type="EMBL" id="CAE0710471.1"/>
    </source>
</evidence>
<dbReference type="InterPro" id="IPR023267">
    <property type="entry name" value="RCMT"/>
</dbReference>
<feature type="binding site" evidence="5">
    <location>
        <position position="338"/>
    </location>
    <ligand>
        <name>S-adenosyl-L-methionine</name>
        <dbReference type="ChEBI" id="CHEBI:59789"/>
    </ligand>
</feature>
<feature type="compositionally biased region" description="Polar residues" evidence="6">
    <location>
        <begin position="154"/>
        <end position="163"/>
    </location>
</feature>
<evidence type="ECO:0000256" key="3">
    <source>
        <dbReference type="ARBA" id="ARBA00022691"/>
    </source>
</evidence>
<sequence>MSGGPVICSLQNLEIQLDDEIRQHLSDQYNSHQTTEDASQNKEKFEKDNDDRLKGILSAMKRPPAFTTCRVNLIRATRGEVLNDLRTLLSPIPQLKVIEDAGFFDIINIVPTAQICDDDYGSHRAPSLSNSTGPDDDENNEGEDATTTNKEAVASNNPFPNWQSRKEQGWSMTYRSIICDRFCGEAVLRGSDIFVRGILAADTNIRAGEKVAVYVDIPRQTDSEKVLRGMKLEHYRGRCVYLGLGRAECSRSEIFKKTRGVGVSMSLDPNDRVGPPLPPLYGVLPDKMMLQNLPSVLVGHALNPKPNDIILDMCSAPGGKTSHLASIVRNQAVIIACDKSKKKVIVAKDFFARMGALCITPLALDATNCCIDDVDHEGVPDVQQIIKEAPVGKEGLKQIKKFPEKSFDKILLDPPCSALGLRPKLFVAQGSLKELNKHAEYQRKFVQEAVKLLKVGGYMTYSTCTINGNENEGMVSHILQEYLCMELVPIELPSSWRQNNIGLPGLHGFGLNKKELDCVRRFDPSGAADTMGFFVALFRKHS</sequence>
<feature type="domain" description="SAM-dependent MTase RsmB/NOP-type" evidence="7">
    <location>
        <begin position="215"/>
        <end position="541"/>
    </location>
</feature>
<feature type="compositionally biased region" description="Acidic residues" evidence="6">
    <location>
        <begin position="134"/>
        <end position="144"/>
    </location>
</feature>
<keyword evidence="3 5" id="KW-0949">S-adenosyl-L-methionine</keyword>
<dbReference type="InterPro" id="IPR049560">
    <property type="entry name" value="MeTrfase_RsmB-F_NOP2_cat"/>
</dbReference>
<evidence type="ECO:0000256" key="5">
    <source>
        <dbReference type="PROSITE-ProRule" id="PRU01023"/>
    </source>
</evidence>
<dbReference type="EMBL" id="HBIX01004084">
    <property type="protein sequence ID" value="CAE0710466.1"/>
    <property type="molecule type" value="Transcribed_RNA"/>
</dbReference>
<dbReference type="SUPFAM" id="SSF88697">
    <property type="entry name" value="PUA domain-like"/>
    <property type="match status" value="1"/>
</dbReference>
<dbReference type="InterPro" id="IPR015947">
    <property type="entry name" value="PUA-like_sf"/>
</dbReference>
<dbReference type="EMBL" id="HBIX01004085">
    <property type="protein sequence ID" value="CAE0710467.1"/>
    <property type="molecule type" value="Transcribed_RNA"/>
</dbReference>
<evidence type="ECO:0000313" key="8">
    <source>
        <dbReference type="EMBL" id="CAE0710466.1"/>
    </source>
</evidence>
<dbReference type="SUPFAM" id="SSF53335">
    <property type="entry name" value="S-adenosyl-L-methionine-dependent methyltransferases"/>
    <property type="match status" value="1"/>
</dbReference>